<accession>A0A9X9QDU3</accession>
<sequence length="451" mass="51373">MSVGNEAQPTCSKSTAISDSNLTTAQTHDEKLVVDTPKSRRQNLKNLIERVLDSSPPNSEHQPGPSGCHTCFLENQKILEAYYNYFLSNDPNAWYEEIPEYKSAIQGRFQQIQNPTLDDLEDLNSISQSMLRKYLDKALNDTNSDNNGLRNSSMTANGDLTIGSLTNQCGRNISIERQHSYSSLNVKQLVLGLQEARTRVERALLYTQFYCTPSENDTHQQKNFKSKYARSFESCGSHEEVLEALRKEAQTLYQDKVTALRRELNELQLAQSAHLKNKARKAEKVQRLLERTLPFRHANCSFKRCGKRLDLSEENPECAVCEWLVSKGRSRTRFYYCSAKHATEDFDDHDRLQHQCSAGDRCLFFPKIGPPGNLFGAGVCLPCLESKEGLFYYCSTECYYQNFVGTCRKAKDTANCLGLACATASSFQPSTRKYQIRDYYIRSRYENSLPS</sequence>
<name>A0A9X9QDU3_BLUGR</name>
<evidence type="ECO:0000313" key="2">
    <source>
        <dbReference type="EMBL" id="VDB89593.1"/>
    </source>
</evidence>
<dbReference type="EMBL" id="LR026990">
    <property type="protein sequence ID" value="VDB89593.1"/>
    <property type="molecule type" value="Genomic_DNA"/>
</dbReference>
<gene>
    <name evidence="2" type="ORF">BGT96224V316_LOCUS5217</name>
</gene>
<protein>
    <submittedName>
        <fullName evidence="2">Bgt-1591</fullName>
    </submittedName>
</protein>
<proteinExistence type="predicted"/>
<evidence type="ECO:0000256" key="1">
    <source>
        <dbReference type="SAM" id="MobiDB-lite"/>
    </source>
</evidence>
<dbReference type="AlphaFoldDB" id="A0A9X9QDU3"/>
<reference evidence="2 3" key="1">
    <citation type="submission" date="2018-08" db="EMBL/GenBank/DDBJ databases">
        <authorList>
            <person name="Muller C M."/>
        </authorList>
    </citation>
    <scope>NUCLEOTIDE SEQUENCE [LARGE SCALE GENOMIC DNA]</scope>
</reference>
<evidence type="ECO:0000313" key="3">
    <source>
        <dbReference type="Proteomes" id="UP000324639"/>
    </source>
</evidence>
<organism evidence="2 3">
    <name type="scientific">Blumeria graminis f. sp. tritici</name>
    <dbReference type="NCBI Taxonomy" id="62690"/>
    <lineage>
        <taxon>Eukaryota</taxon>
        <taxon>Fungi</taxon>
        <taxon>Dikarya</taxon>
        <taxon>Ascomycota</taxon>
        <taxon>Pezizomycotina</taxon>
        <taxon>Leotiomycetes</taxon>
        <taxon>Erysiphales</taxon>
        <taxon>Erysiphaceae</taxon>
        <taxon>Blumeria</taxon>
    </lineage>
</organism>
<feature type="region of interest" description="Disordered" evidence="1">
    <location>
        <begin position="1"/>
        <end position="21"/>
    </location>
</feature>
<keyword evidence="3" id="KW-1185">Reference proteome</keyword>
<dbReference type="Proteomes" id="UP000324639">
    <property type="component" value="Chromosome Bgt_-07"/>
</dbReference>